<dbReference type="CDD" id="cd00167">
    <property type="entry name" value="SANT"/>
    <property type="match status" value="2"/>
</dbReference>
<dbReference type="VEuPathDB" id="TrichDB:TRFO_01544"/>
<keyword evidence="1" id="KW-0805">Transcription regulation</keyword>
<dbReference type="InterPro" id="IPR001005">
    <property type="entry name" value="SANT/Myb"/>
</dbReference>
<dbReference type="GO" id="GO:0042796">
    <property type="term" value="P:snRNA transcription by RNA polymerase III"/>
    <property type="evidence" value="ECO:0007669"/>
    <property type="project" value="TreeGrafter"/>
</dbReference>
<evidence type="ECO:0000313" key="8">
    <source>
        <dbReference type="EMBL" id="OHT03837.1"/>
    </source>
</evidence>
<feature type="region of interest" description="Disordered" evidence="5">
    <location>
        <begin position="124"/>
        <end position="155"/>
    </location>
</feature>
<dbReference type="PROSITE" id="PS50090">
    <property type="entry name" value="MYB_LIKE"/>
    <property type="match status" value="2"/>
</dbReference>
<keyword evidence="4" id="KW-0539">Nucleus</keyword>
<keyword evidence="2" id="KW-0238">DNA-binding</keyword>
<dbReference type="GO" id="GO:0042795">
    <property type="term" value="P:snRNA transcription by RNA polymerase II"/>
    <property type="evidence" value="ECO:0007669"/>
    <property type="project" value="TreeGrafter"/>
</dbReference>
<gene>
    <name evidence="8" type="ORF">TRFO_01544</name>
</gene>
<dbReference type="SMART" id="SM00717">
    <property type="entry name" value="SANT"/>
    <property type="match status" value="2"/>
</dbReference>
<dbReference type="GO" id="GO:0001006">
    <property type="term" value="F:RNA polymerase III type 3 promoter sequence-specific DNA binding"/>
    <property type="evidence" value="ECO:0007669"/>
    <property type="project" value="TreeGrafter"/>
</dbReference>
<dbReference type="InterPro" id="IPR017930">
    <property type="entry name" value="Myb_dom"/>
</dbReference>
<dbReference type="InterPro" id="IPR051575">
    <property type="entry name" value="Myb-like_DNA-bd"/>
</dbReference>
<evidence type="ECO:0000256" key="2">
    <source>
        <dbReference type="ARBA" id="ARBA00023125"/>
    </source>
</evidence>
<organism evidence="8 9">
    <name type="scientific">Tritrichomonas foetus</name>
    <dbReference type="NCBI Taxonomy" id="1144522"/>
    <lineage>
        <taxon>Eukaryota</taxon>
        <taxon>Metamonada</taxon>
        <taxon>Parabasalia</taxon>
        <taxon>Tritrichomonadida</taxon>
        <taxon>Tritrichomonadidae</taxon>
        <taxon>Tritrichomonas</taxon>
    </lineage>
</organism>
<dbReference type="SUPFAM" id="SSF46689">
    <property type="entry name" value="Homeodomain-like"/>
    <property type="match status" value="1"/>
</dbReference>
<dbReference type="PANTHER" id="PTHR46621">
    <property type="entry name" value="SNRNA-ACTIVATING PROTEIN COMPLEX SUBUNIT 4"/>
    <property type="match status" value="1"/>
</dbReference>
<dbReference type="AlphaFoldDB" id="A0A1J4K2W7"/>
<keyword evidence="3" id="KW-0804">Transcription</keyword>
<comment type="caution">
    <text evidence="8">The sequence shown here is derived from an EMBL/GenBank/DDBJ whole genome shotgun (WGS) entry which is preliminary data.</text>
</comment>
<feature type="domain" description="HTH myb-type" evidence="7">
    <location>
        <begin position="9"/>
        <end position="62"/>
    </location>
</feature>
<dbReference type="PROSITE" id="PS51294">
    <property type="entry name" value="HTH_MYB"/>
    <property type="match status" value="1"/>
</dbReference>
<feature type="domain" description="Myb-like" evidence="6">
    <location>
        <begin position="59"/>
        <end position="109"/>
    </location>
</feature>
<evidence type="ECO:0000256" key="1">
    <source>
        <dbReference type="ARBA" id="ARBA00023015"/>
    </source>
</evidence>
<dbReference type="RefSeq" id="XP_068356973.1">
    <property type="nucleotide sequence ID" value="XM_068490159.1"/>
</dbReference>
<evidence type="ECO:0000259" key="7">
    <source>
        <dbReference type="PROSITE" id="PS51294"/>
    </source>
</evidence>
<evidence type="ECO:0000313" key="9">
    <source>
        <dbReference type="Proteomes" id="UP000179807"/>
    </source>
</evidence>
<sequence length="287" mass="32916">MMKIGAVLNRRKLKFTEEEDEQIRNLVNAIGPKNWEFMANFIPGRSGKQIRDRYTNYLAPGIAHTEWTTDEDSLLLEKYEALGSKWSEMTQFFNGRNSNSLKNRFKYLTKKSFLFKKSSNVEISRSSSDSSIPNPDNFQQNSVNEETKNTSPTAFSEKDVNLNIITKVADGNDDEISSISFTSEELNSFDQIESENSNQASNELNSQYSANFAFQQSADYYGNKQQSKVATSSTTSSDHEFDMNSDIIEDSSFEDEASFFFEFNDVDPFYEVSCNEIFLNEQDYCFE</sequence>
<dbReference type="InterPro" id="IPR009057">
    <property type="entry name" value="Homeodomain-like_sf"/>
</dbReference>
<dbReference type="Gene3D" id="1.10.10.60">
    <property type="entry name" value="Homeodomain-like"/>
    <property type="match status" value="2"/>
</dbReference>
<evidence type="ECO:0000256" key="3">
    <source>
        <dbReference type="ARBA" id="ARBA00023163"/>
    </source>
</evidence>
<reference evidence="8" key="1">
    <citation type="submission" date="2016-10" db="EMBL/GenBank/DDBJ databases">
        <authorList>
            <person name="Benchimol M."/>
            <person name="Almeida L.G."/>
            <person name="Vasconcelos A.T."/>
            <person name="Perreira-Neves A."/>
            <person name="Rosa I.A."/>
            <person name="Tasca T."/>
            <person name="Bogo M.R."/>
            <person name="de Souza W."/>
        </authorList>
    </citation>
    <scope>NUCLEOTIDE SEQUENCE [LARGE SCALE GENOMIC DNA]</scope>
    <source>
        <strain evidence="8">K</strain>
    </source>
</reference>
<evidence type="ECO:0000256" key="4">
    <source>
        <dbReference type="ARBA" id="ARBA00023242"/>
    </source>
</evidence>
<evidence type="ECO:0000259" key="6">
    <source>
        <dbReference type="PROSITE" id="PS50090"/>
    </source>
</evidence>
<name>A0A1J4K2W7_9EUKA</name>
<feature type="domain" description="Myb-like" evidence="6">
    <location>
        <begin position="7"/>
        <end position="58"/>
    </location>
</feature>
<dbReference type="GO" id="GO:0019185">
    <property type="term" value="C:snRNA-activating protein complex"/>
    <property type="evidence" value="ECO:0007669"/>
    <property type="project" value="TreeGrafter"/>
</dbReference>
<proteinExistence type="predicted"/>
<dbReference type="Pfam" id="PF00249">
    <property type="entry name" value="Myb_DNA-binding"/>
    <property type="match status" value="2"/>
</dbReference>
<dbReference type="OrthoDB" id="2143914at2759"/>
<dbReference type="Proteomes" id="UP000179807">
    <property type="component" value="Unassembled WGS sequence"/>
</dbReference>
<keyword evidence="9" id="KW-1185">Reference proteome</keyword>
<dbReference type="GO" id="GO:0000978">
    <property type="term" value="F:RNA polymerase II cis-regulatory region sequence-specific DNA binding"/>
    <property type="evidence" value="ECO:0007669"/>
    <property type="project" value="TreeGrafter"/>
</dbReference>
<dbReference type="GeneID" id="94824863"/>
<feature type="compositionally biased region" description="Polar residues" evidence="5">
    <location>
        <begin position="132"/>
        <end position="154"/>
    </location>
</feature>
<protein>
    <submittedName>
        <fullName evidence="8">R2r3-MYB transcription factor</fullName>
    </submittedName>
</protein>
<dbReference type="PANTHER" id="PTHR46621:SF1">
    <property type="entry name" value="SNRNA-ACTIVATING PROTEIN COMPLEX SUBUNIT 4"/>
    <property type="match status" value="1"/>
</dbReference>
<evidence type="ECO:0000256" key="5">
    <source>
        <dbReference type="SAM" id="MobiDB-lite"/>
    </source>
</evidence>
<accession>A0A1J4K2W7</accession>
<dbReference type="EMBL" id="MLAK01000815">
    <property type="protein sequence ID" value="OHT03837.1"/>
    <property type="molecule type" value="Genomic_DNA"/>
</dbReference>